<dbReference type="AlphaFoldDB" id="A9KMD9"/>
<feature type="binding site" evidence="7">
    <location>
        <position position="17"/>
    </location>
    <ligand>
        <name>Mg(2+)</name>
        <dbReference type="ChEBI" id="CHEBI:18420"/>
    </ligand>
</feature>
<feature type="binding site" evidence="7">
    <location>
        <position position="35"/>
    </location>
    <ligand>
        <name>substrate</name>
    </ligand>
</feature>
<keyword evidence="1 7" id="KW-0028">Amino-acid biosynthesis</keyword>
<reference evidence="9" key="1">
    <citation type="submission" date="2007-11" db="EMBL/GenBank/DDBJ databases">
        <title>Complete genome sequence of Clostridium phytofermentans ISDg.</title>
        <authorList>
            <person name="Leschine S.B."/>
            <person name="Warnick T.A."/>
            <person name="Blanchard J.L."/>
            <person name="Schnell D.J."/>
            <person name="Petit E.L."/>
            <person name="LaTouf W.G."/>
            <person name="Copeland A."/>
            <person name="Lucas S."/>
            <person name="Lapidus A."/>
            <person name="Barry K."/>
            <person name="Glavina del Rio T."/>
            <person name="Dalin E."/>
            <person name="Tice H."/>
            <person name="Pitluck S."/>
            <person name="Kiss H."/>
            <person name="Brettin T."/>
            <person name="Bruce D."/>
            <person name="Detter J.C."/>
            <person name="Han C."/>
            <person name="Kuske C."/>
            <person name="Schmutz J."/>
            <person name="Larimer F."/>
            <person name="Land M."/>
            <person name="Hauser L."/>
            <person name="Kyrpides N."/>
            <person name="Kim E.A."/>
            <person name="Richardson P."/>
        </authorList>
    </citation>
    <scope>NUCLEOTIDE SEQUENCE [LARGE SCALE GENOMIC DNA]</scope>
    <source>
        <strain evidence="9">ATCC 700394 / DSM 18823 / ISDg</strain>
    </source>
</reference>
<evidence type="ECO:0000256" key="2">
    <source>
        <dbReference type="ARBA" id="ARBA00022679"/>
    </source>
</evidence>
<feature type="binding site" evidence="7">
    <location>
        <begin position="13"/>
        <end position="18"/>
    </location>
    <ligand>
        <name>ATP</name>
        <dbReference type="ChEBI" id="CHEBI:30616"/>
    </ligand>
</feature>
<accession>A9KMD9</accession>
<dbReference type="GO" id="GO:0004765">
    <property type="term" value="F:shikimate kinase activity"/>
    <property type="evidence" value="ECO:0007669"/>
    <property type="project" value="UniProtKB-UniRule"/>
</dbReference>
<comment type="pathway">
    <text evidence="7">Metabolic intermediate biosynthesis; chorismate biosynthesis; chorismate from D-erythrose 4-phosphate and phosphoenolpyruvate: step 5/7.</text>
</comment>
<dbReference type="GO" id="GO:0008652">
    <property type="term" value="P:amino acid biosynthetic process"/>
    <property type="evidence" value="ECO:0007669"/>
    <property type="project" value="UniProtKB-KW"/>
</dbReference>
<dbReference type="SUPFAM" id="SSF52540">
    <property type="entry name" value="P-loop containing nucleoside triphosphate hydrolases"/>
    <property type="match status" value="1"/>
</dbReference>
<dbReference type="RefSeq" id="WP_012200546.1">
    <property type="nucleotide sequence ID" value="NC_010001.1"/>
</dbReference>
<keyword evidence="6 7" id="KW-0057">Aromatic amino acid biosynthesis</keyword>
<dbReference type="PRINTS" id="PR01100">
    <property type="entry name" value="SHIKIMTKNASE"/>
</dbReference>
<keyword evidence="7" id="KW-0479">Metal-binding</keyword>
<dbReference type="InterPro" id="IPR027417">
    <property type="entry name" value="P-loop_NTPase"/>
</dbReference>
<dbReference type="HOGENOM" id="CLU_057607_2_2_9"/>
<dbReference type="GO" id="GO:0005524">
    <property type="term" value="F:ATP binding"/>
    <property type="evidence" value="ECO:0007669"/>
    <property type="project" value="UniProtKB-UniRule"/>
</dbReference>
<evidence type="ECO:0000256" key="4">
    <source>
        <dbReference type="ARBA" id="ARBA00022777"/>
    </source>
</evidence>
<dbReference type="Gene3D" id="3.40.50.300">
    <property type="entry name" value="P-loop containing nucleotide triphosphate hydrolases"/>
    <property type="match status" value="1"/>
</dbReference>
<dbReference type="GO" id="GO:0009423">
    <property type="term" value="P:chorismate biosynthetic process"/>
    <property type="evidence" value="ECO:0007669"/>
    <property type="project" value="UniProtKB-UniRule"/>
</dbReference>
<evidence type="ECO:0000256" key="7">
    <source>
        <dbReference type="HAMAP-Rule" id="MF_00109"/>
    </source>
</evidence>
<feature type="binding site" evidence="7">
    <location>
        <position position="59"/>
    </location>
    <ligand>
        <name>substrate</name>
    </ligand>
</feature>
<comment type="similarity">
    <text evidence="7">Belongs to the shikimate kinase family.</text>
</comment>
<keyword evidence="2 7" id="KW-0808">Transferase</keyword>
<evidence type="ECO:0000256" key="1">
    <source>
        <dbReference type="ARBA" id="ARBA00022605"/>
    </source>
</evidence>
<dbReference type="eggNOG" id="COG0703">
    <property type="taxonomic scope" value="Bacteria"/>
</dbReference>
<dbReference type="STRING" id="357809.Cphy_2532"/>
<protein>
    <recommendedName>
        <fullName evidence="7">Shikimate kinase</fullName>
        <shortName evidence="7">SK</shortName>
        <ecNumber evidence="7">2.7.1.71</ecNumber>
    </recommendedName>
</protein>
<dbReference type="EMBL" id="CP000885">
    <property type="protein sequence ID" value="ABX42893.1"/>
    <property type="molecule type" value="Genomic_DNA"/>
</dbReference>
<comment type="function">
    <text evidence="7">Catalyzes the specific phosphorylation of the 3-hydroxyl group of shikimic acid using ATP as a cosubstrate.</text>
</comment>
<dbReference type="GO" id="GO:0000287">
    <property type="term" value="F:magnesium ion binding"/>
    <property type="evidence" value="ECO:0007669"/>
    <property type="project" value="UniProtKB-UniRule"/>
</dbReference>
<evidence type="ECO:0000256" key="6">
    <source>
        <dbReference type="ARBA" id="ARBA00023141"/>
    </source>
</evidence>
<gene>
    <name evidence="7" type="primary">aroK</name>
    <name evidence="8" type="ordered locus">Cphy_2532</name>
</gene>
<feature type="binding site" evidence="7">
    <location>
        <position position="139"/>
    </location>
    <ligand>
        <name>substrate</name>
    </ligand>
</feature>
<dbReference type="InterPro" id="IPR000623">
    <property type="entry name" value="Shikimate_kinase/TSH1"/>
</dbReference>
<keyword evidence="7" id="KW-0460">Magnesium</keyword>
<dbReference type="OrthoDB" id="9800332at2"/>
<comment type="catalytic activity">
    <reaction evidence="7">
        <text>shikimate + ATP = 3-phosphoshikimate + ADP + H(+)</text>
        <dbReference type="Rhea" id="RHEA:13121"/>
        <dbReference type="ChEBI" id="CHEBI:15378"/>
        <dbReference type="ChEBI" id="CHEBI:30616"/>
        <dbReference type="ChEBI" id="CHEBI:36208"/>
        <dbReference type="ChEBI" id="CHEBI:145989"/>
        <dbReference type="ChEBI" id="CHEBI:456216"/>
        <dbReference type="EC" id="2.7.1.71"/>
    </reaction>
</comment>
<comment type="subunit">
    <text evidence="7">Monomer.</text>
</comment>
<dbReference type="PANTHER" id="PTHR21087:SF16">
    <property type="entry name" value="SHIKIMATE KINASE 1, CHLOROPLASTIC"/>
    <property type="match status" value="1"/>
</dbReference>
<keyword evidence="7" id="KW-0963">Cytoplasm</keyword>
<evidence type="ECO:0000313" key="8">
    <source>
        <dbReference type="EMBL" id="ABX42893.1"/>
    </source>
</evidence>
<sequence length="173" mass="19724" precursor="true">MKKNNIILIGFMGTGKSSVGTCLANTLSMKFMDTDNEIEKRSQMTISEMFKSKGEEVFRLMETNLLREYQETLNQTVLSTGGGMPLRAENVSLLREIGFVIFLKTSKEVTYQRLKNDTTRPLLQCEDPLGAIEQMLKIRVPIYEACADMVLETKDRSIDRIVQEIISIRQNFA</sequence>
<evidence type="ECO:0000256" key="5">
    <source>
        <dbReference type="ARBA" id="ARBA00022840"/>
    </source>
</evidence>
<evidence type="ECO:0000256" key="3">
    <source>
        <dbReference type="ARBA" id="ARBA00022741"/>
    </source>
</evidence>
<feature type="binding site" evidence="7">
    <location>
        <position position="120"/>
    </location>
    <ligand>
        <name>ATP</name>
        <dbReference type="ChEBI" id="CHEBI:30616"/>
    </ligand>
</feature>
<keyword evidence="9" id="KW-1185">Reference proteome</keyword>
<comment type="subcellular location">
    <subcellularLocation>
        <location evidence="7">Cytoplasm</location>
    </subcellularLocation>
</comment>
<keyword evidence="4 7" id="KW-0418">Kinase</keyword>
<dbReference type="CDD" id="cd00464">
    <property type="entry name" value="SK"/>
    <property type="match status" value="1"/>
</dbReference>
<keyword evidence="5 7" id="KW-0067">ATP-binding</keyword>
<dbReference type="Pfam" id="PF01202">
    <property type="entry name" value="SKI"/>
    <property type="match status" value="1"/>
</dbReference>
<evidence type="ECO:0000313" key="9">
    <source>
        <dbReference type="Proteomes" id="UP000000370"/>
    </source>
</evidence>
<feature type="binding site" evidence="7">
    <location>
        <position position="82"/>
    </location>
    <ligand>
        <name>substrate</name>
    </ligand>
</feature>
<dbReference type="PANTHER" id="PTHR21087">
    <property type="entry name" value="SHIKIMATE KINASE"/>
    <property type="match status" value="1"/>
</dbReference>
<dbReference type="UniPathway" id="UPA00053">
    <property type="reaction ID" value="UER00088"/>
</dbReference>
<dbReference type="HAMAP" id="MF_00109">
    <property type="entry name" value="Shikimate_kinase"/>
    <property type="match status" value="1"/>
</dbReference>
<dbReference type="EC" id="2.7.1.71" evidence="7"/>
<dbReference type="KEGG" id="cpy:Cphy_2532"/>
<name>A9KMD9_LACP7</name>
<keyword evidence="3 7" id="KW-0547">Nucleotide-binding</keyword>
<dbReference type="GO" id="GO:0005829">
    <property type="term" value="C:cytosol"/>
    <property type="evidence" value="ECO:0007669"/>
    <property type="project" value="TreeGrafter"/>
</dbReference>
<organism evidence="8 9">
    <name type="scientific">Lachnoclostridium phytofermentans (strain ATCC 700394 / DSM 18823 / ISDg)</name>
    <name type="common">Clostridium phytofermentans</name>
    <dbReference type="NCBI Taxonomy" id="357809"/>
    <lineage>
        <taxon>Bacteria</taxon>
        <taxon>Bacillati</taxon>
        <taxon>Bacillota</taxon>
        <taxon>Clostridia</taxon>
        <taxon>Lachnospirales</taxon>
        <taxon>Lachnospiraceae</taxon>
    </lineage>
</organism>
<dbReference type="GO" id="GO:0009073">
    <property type="term" value="P:aromatic amino acid family biosynthetic process"/>
    <property type="evidence" value="ECO:0007669"/>
    <property type="project" value="UniProtKB-KW"/>
</dbReference>
<feature type="binding site" evidence="7">
    <location>
        <position position="156"/>
    </location>
    <ligand>
        <name>ATP</name>
        <dbReference type="ChEBI" id="CHEBI:30616"/>
    </ligand>
</feature>
<comment type="cofactor">
    <cofactor evidence="7">
        <name>Mg(2+)</name>
        <dbReference type="ChEBI" id="CHEBI:18420"/>
    </cofactor>
    <text evidence="7">Binds 1 Mg(2+) ion per subunit.</text>
</comment>
<proteinExistence type="inferred from homology"/>
<dbReference type="Proteomes" id="UP000000370">
    <property type="component" value="Chromosome"/>
</dbReference>
<dbReference type="InterPro" id="IPR031322">
    <property type="entry name" value="Shikimate/glucono_kinase"/>
</dbReference>